<gene>
    <name evidence="2" type="ORF">E5676_scaffold419G00120</name>
    <name evidence="1" type="ORF">E6C27_scaffold55G001110</name>
</gene>
<evidence type="ECO:0000313" key="3">
    <source>
        <dbReference type="Proteomes" id="UP000321393"/>
    </source>
</evidence>
<dbReference type="Proteomes" id="UP000321947">
    <property type="component" value="Unassembled WGS sequence"/>
</dbReference>
<protein>
    <submittedName>
        <fullName evidence="2">Reverse transcriptase</fullName>
    </submittedName>
</protein>
<evidence type="ECO:0000313" key="2">
    <source>
        <dbReference type="EMBL" id="TYK23848.1"/>
    </source>
</evidence>
<dbReference type="GO" id="GO:0003964">
    <property type="term" value="F:RNA-directed DNA polymerase activity"/>
    <property type="evidence" value="ECO:0007669"/>
    <property type="project" value="UniProtKB-KW"/>
</dbReference>
<keyword evidence="2" id="KW-0808">Transferase</keyword>
<sequence>MSPPPGFEAQFQQGYSQGHSDHTLFIKIYSQIVVLIVYVDDIVLSRDDQIEIGMLRCRPTNTPIEFNCKLENSDDQVPVDKEQYQCFAGKLIYLSHTRLDISFAERGTPMKLVCDNKAVISIANYPVQNDRTKHVEIDRHFIKGRLDSGSICIFRAFL</sequence>
<dbReference type="OrthoDB" id="7696475at2759"/>
<dbReference type="Proteomes" id="UP000321393">
    <property type="component" value="Unassembled WGS sequence"/>
</dbReference>
<dbReference type="PANTHER" id="PTHR11439:SF467">
    <property type="entry name" value="INTEGRASE CATALYTIC DOMAIN-CONTAINING PROTEIN"/>
    <property type="match status" value="1"/>
</dbReference>
<proteinExistence type="predicted"/>
<accession>A0A5D3DK16</accession>
<dbReference type="EMBL" id="SSTE01011267">
    <property type="protein sequence ID" value="KAA0051374.1"/>
    <property type="molecule type" value="Genomic_DNA"/>
</dbReference>
<dbReference type="InterPro" id="IPR043502">
    <property type="entry name" value="DNA/RNA_pol_sf"/>
</dbReference>
<evidence type="ECO:0000313" key="1">
    <source>
        <dbReference type="EMBL" id="KAA0051374.1"/>
    </source>
</evidence>
<keyword evidence="2" id="KW-0695">RNA-directed DNA polymerase</keyword>
<dbReference type="PANTHER" id="PTHR11439">
    <property type="entry name" value="GAG-POL-RELATED RETROTRANSPOSON"/>
    <property type="match status" value="1"/>
</dbReference>
<dbReference type="EMBL" id="SSTD01004278">
    <property type="protein sequence ID" value="TYK23848.1"/>
    <property type="molecule type" value="Genomic_DNA"/>
</dbReference>
<dbReference type="SUPFAM" id="SSF56672">
    <property type="entry name" value="DNA/RNA polymerases"/>
    <property type="match status" value="1"/>
</dbReference>
<evidence type="ECO:0000313" key="4">
    <source>
        <dbReference type="Proteomes" id="UP000321947"/>
    </source>
</evidence>
<reference evidence="3 4" key="1">
    <citation type="submission" date="2019-08" db="EMBL/GenBank/DDBJ databases">
        <title>Draft genome sequences of two oriental melons (Cucumis melo L. var makuwa).</title>
        <authorList>
            <person name="Kwon S.-Y."/>
        </authorList>
    </citation>
    <scope>NUCLEOTIDE SEQUENCE [LARGE SCALE GENOMIC DNA]</scope>
    <source>
        <strain evidence="4">cv. Chang Bougi</strain>
        <strain evidence="3">cv. SW 3</strain>
        <tissue evidence="2">Leaf</tissue>
    </source>
</reference>
<comment type="caution">
    <text evidence="2">The sequence shown here is derived from an EMBL/GenBank/DDBJ whole genome shotgun (WGS) entry which is preliminary data.</text>
</comment>
<keyword evidence="2" id="KW-0548">Nucleotidyltransferase</keyword>
<name>A0A5D3DK16_CUCMM</name>
<dbReference type="AlphaFoldDB" id="A0A5D3DK16"/>
<organism evidence="2 4">
    <name type="scientific">Cucumis melo var. makuwa</name>
    <name type="common">Oriental melon</name>
    <dbReference type="NCBI Taxonomy" id="1194695"/>
    <lineage>
        <taxon>Eukaryota</taxon>
        <taxon>Viridiplantae</taxon>
        <taxon>Streptophyta</taxon>
        <taxon>Embryophyta</taxon>
        <taxon>Tracheophyta</taxon>
        <taxon>Spermatophyta</taxon>
        <taxon>Magnoliopsida</taxon>
        <taxon>eudicotyledons</taxon>
        <taxon>Gunneridae</taxon>
        <taxon>Pentapetalae</taxon>
        <taxon>rosids</taxon>
        <taxon>fabids</taxon>
        <taxon>Cucurbitales</taxon>
        <taxon>Cucurbitaceae</taxon>
        <taxon>Benincaseae</taxon>
        <taxon>Cucumis</taxon>
    </lineage>
</organism>